<gene>
    <name evidence="1" type="ORF">SAMN06295879_2873</name>
</gene>
<sequence length="151" mass="16873">MIMLAKDFQQWSPQGPVTELSVEHCWQRLASSNVGRLGLIIDNKPEIFPVNYIADGHTIVFRTARGTKFEGLAEGNPVVFEVDERLTHGSWSVVLKGSAVVLGPDIPDSSPSDQHPPMWVAAAGYMYVRLTPREIRGRQFEGQVRIIYPNN</sequence>
<dbReference type="SUPFAM" id="SSF50475">
    <property type="entry name" value="FMN-binding split barrel"/>
    <property type="match status" value="1"/>
</dbReference>
<dbReference type="EMBL" id="FUYG01000007">
    <property type="protein sequence ID" value="SKA99697.1"/>
    <property type="molecule type" value="Genomic_DNA"/>
</dbReference>
<dbReference type="Gene3D" id="2.30.110.10">
    <property type="entry name" value="Electron Transport, Fmn-binding Protein, Chain A"/>
    <property type="match status" value="1"/>
</dbReference>
<dbReference type="Pfam" id="PF12900">
    <property type="entry name" value="Pyridox_ox_2"/>
    <property type="match status" value="1"/>
</dbReference>
<dbReference type="Proteomes" id="UP000189735">
    <property type="component" value="Unassembled WGS sequence"/>
</dbReference>
<organism evidence="1 2">
    <name type="scientific">Agreia bicolorata</name>
    <dbReference type="NCBI Taxonomy" id="110935"/>
    <lineage>
        <taxon>Bacteria</taxon>
        <taxon>Bacillati</taxon>
        <taxon>Actinomycetota</taxon>
        <taxon>Actinomycetes</taxon>
        <taxon>Micrococcales</taxon>
        <taxon>Microbacteriaceae</taxon>
        <taxon>Agreia</taxon>
    </lineage>
</organism>
<dbReference type="AlphaFoldDB" id="A0A1T4YCZ4"/>
<accession>A0A1T4YCZ4</accession>
<evidence type="ECO:0000313" key="1">
    <source>
        <dbReference type="EMBL" id="SKA99697.1"/>
    </source>
</evidence>
<dbReference type="InterPro" id="IPR012349">
    <property type="entry name" value="Split_barrel_FMN-bd"/>
</dbReference>
<dbReference type="InterPro" id="IPR024747">
    <property type="entry name" value="Pyridox_Oxase-rel"/>
</dbReference>
<name>A0A1T4YCZ4_9MICO</name>
<protein>
    <submittedName>
        <fullName evidence="1">Pyridoxamine 5'-phosphate oxidase</fullName>
    </submittedName>
</protein>
<dbReference type="RefSeq" id="WP_078714960.1">
    <property type="nucleotide sequence ID" value="NZ_FUYG01000007.1"/>
</dbReference>
<evidence type="ECO:0000313" key="2">
    <source>
        <dbReference type="Proteomes" id="UP000189735"/>
    </source>
</evidence>
<reference evidence="2" key="1">
    <citation type="submission" date="2017-02" db="EMBL/GenBank/DDBJ databases">
        <authorList>
            <person name="Varghese N."/>
            <person name="Submissions S."/>
        </authorList>
    </citation>
    <scope>NUCLEOTIDE SEQUENCE [LARGE SCALE GENOMIC DNA]</scope>
    <source>
        <strain evidence="2">VKM Ac-2052</strain>
    </source>
</reference>
<proteinExistence type="predicted"/>